<evidence type="ECO:0000256" key="8">
    <source>
        <dbReference type="ARBA" id="ARBA00023012"/>
    </source>
</evidence>
<keyword evidence="8" id="KW-0902">Two-component regulatory system</keyword>
<dbReference type="Gene3D" id="3.30.565.10">
    <property type="entry name" value="Histidine kinase-like ATPase, C-terminal domain"/>
    <property type="match status" value="1"/>
</dbReference>
<feature type="transmembrane region" description="Helical" evidence="9">
    <location>
        <begin position="217"/>
        <end position="238"/>
    </location>
</feature>
<evidence type="ECO:0000256" key="6">
    <source>
        <dbReference type="ARBA" id="ARBA00022777"/>
    </source>
</evidence>
<dbReference type="PRINTS" id="PR00344">
    <property type="entry name" value="BCTRLSENSOR"/>
</dbReference>
<keyword evidence="6" id="KW-0418">Kinase</keyword>
<name>A0A8J6Y0I6_9BACT</name>
<dbReference type="Proteomes" id="UP000648239">
    <property type="component" value="Unassembled WGS sequence"/>
</dbReference>
<sequence length="668" mass="72841">MTVSTQLHLAAGIGALVMGIACLMADPARRRNRLFAALCFAMSLWTLGMAAVRSGLPMGPRDLWGIRLFLFGSCAAAPLGLHFSLALCWPKRRLPGMLLAAAYSAAAGVWSITWFRPTPVDREWKITAILVLGAILSTALGLLIRKTLTLPRGPEKRAYLMVTLAAVLAVFGGLSDFLPRDELAYPKFGPVALILFVLVLSGVVLRHRFLDVDRFLVQAAAVIAGAGVMALVLLGALQLFGDRFLTLFIVCLAALLLMPSIGRLLMAGARDLLARPGPLAIAFAEVSRNLPGAESPDRIWEVLREGRKRLPEHSEVILYLHHAVSGTYQPHRFRPDDETARLPEPVPDNHPVPVLLKTDRCPLHQRLLEEEIRESESEPRRRNVEQVLGWCLEGDLRILVPILVEDTLRGWIAVGGIPRSWITADLAASIQAVGNQAIASMDRLEALEASKRRRALAAVGEMAAGLAHEVRNPLAAIKGASQAINAEASEQQVREMLEVIDEESDRLGRVVGEFLEYARPASPRREPVDLAAMASTVARDAKLAGFGIEIEIREPERQVTVSGDPDQIRRSFENLVRNASEAAGTEGRLVITPGHQEDGSRFIRFEDNGPGIAEETLPKLFQPFFTTRPTGTGLGLALIQRVMEAHGGTVEVDGRPGRGAVFTLLFTH</sequence>
<keyword evidence="9" id="KW-0472">Membrane</keyword>
<dbReference type="InterPro" id="IPR004358">
    <property type="entry name" value="Sig_transdc_His_kin-like_C"/>
</dbReference>
<evidence type="ECO:0000256" key="2">
    <source>
        <dbReference type="ARBA" id="ARBA00012438"/>
    </source>
</evidence>
<feature type="transmembrane region" description="Helical" evidence="9">
    <location>
        <begin position="34"/>
        <end position="52"/>
    </location>
</feature>
<feature type="transmembrane region" description="Helical" evidence="9">
    <location>
        <begin position="184"/>
        <end position="205"/>
    </location>
</feature>
<dbReference type="SUPFAM" id="SSF55874">
    <property type="entry name" value="ATPase domain of HSP90 chaperone/DNA topoisomerase II/histidine kinase"/>
    <property type="match status" value="1"/>
</dbReference>
<dbReference type="Gene3D" id="1.10.287.130">
    <property type="match status" value="1"/>
</dbReference>
<dbReference type="InterPro" id="IPR003661">
    <property type="entry name" value="HisK_dim/P_dom"/>
</dbReference>
<feature type="transmembrane region" description="Helical" evidence="9">
    <location>
        <begin position="244"/>
        <end position="265"/>
    </location>
</feature>
<dbReference type="Pfam" id="PF00512">
    <property type="entry name" value="HisKA"/>
    <property type="match status" value="1"/>
</dbReference>
<evidence type="ECO:0000313" key="12">
    <source>
        <dbReference type="Proteomes" id="UP000648239"/>
    </source>
</evidence>
<evidence type="ECO:0000256" key="1">
    <source>
        <dbReference type="ARBA" id="ARBA00000085"/>
    </source>
</evidence>
<dbReference type="PANTHER" id="PTHR43065">
    <property type="entry name" value="SENSOR HISTIDINE KINASE"/>
    <property type="match status" value="1"/>
</dbReference>
<organism evidence="11 12">
    <name type="scientific">Candidatus Polarisedimenticola svalbardensis</name>
    <dbReference type="NCBI Taxonomy" id="2886004"/>
    <lineage>
        <taxon>Bacteria</taxon>
        <taxon>Pseudomonadati</taxon>
        <taxon>Acidobacteriota</taxon>
        <taxon>Candidatus Polarisedimenticolia</taxon>
        <taxon>Candidatus Polarisedimenticolales</taxon>
        <taxon>Candidatus Polarisedimenticolaceae</taxon>
        <taxon>Candidatus Polarisedimenticola</taxon>
    </lineage>
</organism>
<protein>
    <recommendedName>
        <fullName evidence="2">histidine kinase</fullName>
        <ecNumber evidence="2">2.7.13.3</ecNumber>
    </recommendedName>
</protein>
<comment type="caution">
    <text evidence="11">The sequence shown here is derived from an EMBL/GenBank/DDBJ whole genome shotgun (WGS) entry which is preliminary data.</text>
</comment>
<dbReference type="EMBL" id="JACXWD010000020">
    <property type="protein sequence ID" value="MBD3867988.1"/>
    <property type="molecule type" value="Genomic_DNA"/>
</dbReference>
<dbReference type="SMART" id="SM00387">
    <property type="entry name" value="HATPase_c"/>
    <property type="match status" value="1"/>
</dbReference>
<feature type="domain" description="Histidine kinase" evidence="10">
    <location>
        <begin position="465"/>
        <end position="668"/>
    </location>
</feature>
<keyword evidence="5" id="KW-0547">Nucleotide-binding</keyword>
<dbReference type="InterPro" id="IPR005467">
    <property type="entry name" value="His_kinase_dom"/>
</dbReference>
<dbReference type="SUPFAM" id="SSF47384">
    <property type="entry name" value="Homodimeric domain of signal transducing histidine kinase"/>
    <property type="match status" value="1"/>
</dbReference>
<dbReference type="CDD" id="cd00082">
    <property type="entry name" value="HisKA"/>
    <property type="match status" value="1"/>
</dbReference>
<dbReference type="PROSITE" id="PS50109">
    <property type="entry name" value="HIS_KIN"/>
    <property type="match status" value="1"/>
</dbReference>
<feature type="transmembrane region" description="Helical" evidence="9">
    <location>
        <begin position="157"/>
        <end position="178"/>
    </location>
</feature>
<keyword evidence="3" id="KW-0597">Phosphoprotein</keyword>
<feature type="transmembrane region" description="Helical" evidence="9">
    <location>
        <begin position="96"/>
        <end position="114"/>
    </location>
</feature>
<reference evidence="11 12" key="1">
    <citation type="submission" date="2020-08" db="EMBL/GenBank/DDBJ databases">
        <title>Acidobacteriota in marine sediments use diverse sulfur dissimilation pathways.</title>
        <authorList>
            <person name="Wasmund K."/>
        </authorList>
    </citation>
    <scope>NUCLEOTIDE SEQUENCE [LARGE SCALE GENOMIC DNA]</scope>
    <source>
        <strain evidence="11">MAG AM4</strain>
    </source>
</reference>
<evidence type="ECO:0000259" key="10">
    <source>
        <dbReference type="PROSITE" id="PS50109"/>
    </source>
</evidence>
<keyword evidence="9" id="KW-1133">Transmembrane helix</keyword>
<dbReference type="EC" id="2.7.13.3" evidence="2"/>
<evidence type="ECO:0000256" key="9">
    <source>
        <dbReference type="SAM" id="Phobius"/>
    </source>
</evidence>
<dbReference type="PANTHER" id="PTHR43065:SF10">
    <property type="entry name" value="PEROXIDE STRESS-ACTIVATED HISTIDINE KINASE MAK3"/>
    <property type="match status" value="1"/>
</dbReference>
<evidence type="ECO:0000256" key="5">
    <source>
        <dbReference type="ARBA" id="ARBA00022741"/>
    </source>
</evidence>
<dbReference type="InterPro" id="IPR036890">
    <property type="entry name" value="HATPase_C_sf"/>
</dbReference>
<proteinExistence type="predicted"/>
<dbReference type="AlphaFoldDB" id="A0A8J6Y0I6"/>
<dbReference type="InterPro" id="IPR036097">
    <property type="entry name" value="HisK_dim/P_sf"/>
</dbReference>
<dbReference type="Pfam" id="PF02518">
    <property type="entry name" value="HATPase_c"/>
    <property type="match status" value="1"/>
</dbReference>
<keyword evidence="7" id="KW-0067">ATP-binding</keyword>
<dbReference type="InterPro" id="IPR003594">
    <property type="entry name" value="HATPase_dom"/>
</dbReference>
<gene>
    <name evidence="11" type="ORF">IFK94_07680</name>
</gene>
<evidence type="ECO:0000256" key="4">
    <source>
        <dbReference type="ARBA" id="ARBA00022679"/>
    </source>
</evidence>
<evidence type="ECO:0000313" key="11">
    <source>
        <dbReference type="EMBL" id="MBD3867988.1"/>
    </source>
</evidence>
<keyword evidence="4" id="KW-0808">Transferase</keyword>
<feature type="transmembrane region" description="Helical" evidence="9">
    <location>
        <begin position="6"/>
        <end position="25"/>
    </location>
</feature>
<accession>A0A8J6Y0I6</accession>
<feature type="transmembrane region" description="Helical" evidence="9">
    <location>
        <begin position="126"/>
        <end position="145"/>
    </location>
</feature>
<evidence type="ECO:0000256" key="3">
    <source>
        <dbReference type="ARBA" id="ARBA00022553"/>
    </source>
</evidence>
<dbReference type="GO" id="GO:0000155">
    <property type="term" value="F:phosphorelay sensor kinase activity"/>
    <property type="evidence" value="ECO:0007669"/>
    <property type="project" value="InterPro"/>
</dbReference>
<evidence type="ECO:0000256" key="7">
    <source>
        <dbReference type="ARBA" id="ARBA00022840"/>
    </source>
</evidence>
<dbReference type="SMART" id="SM00388">
    <property type="entry name" value="HisKA"/>
    <property type="match status" value="1"/>
</dbReference>
<keyword evidence="9" id="KW-0812">Transmembrane</keyword>
<feature type="transmembrane region" description="Helical" evidence="9">
    <location>
        <begin position="64"/>
        <end position="89"/>
    </location>
</feature>
<comment type="catalytic activity">
    <reaction evidence="1">
        <text>ATP + protein L-histidine = ADP + protein N-phospho-L-histidine.</text>
        <dbReference type="EC" id="2.7.13.3"/>
    </reaction>
</comment>
<dbReference type="GO" id="GO:0005524">
    <property type="term" value="F:ATP binding"/>
    <property type="evidence" value="ECO:0007669"/>
    <property type="project" value="UniProtKB-KW"/>
</dbReference>